<dbReference type="AlphaFoldDB" id="A0A1V3J4F0"/>
<dbReference type="GO" id="GO:0016829">
    <property type="term" value="F:lyase activity"/>
    <property type="evidence" value="ECO:0007669"/>
    <property type="project" value="UniProtKB-KW"/>
</dbReference>
<dbReference type="Proteomes" id="UP000188481">
    <property type="component" value="Unassembled WGS sequence"/>
</dbReference>
<evidence type="ECO:0000256" key="1">
    <source>
        <dbReference type="ARBA" id="ARBA00023239"/>
    </source>
</evidence>
<sequence>MIEKTVEPANGRIPVIAETGTNATGDEAIVMMKLLRDSGVHLNIGFILGLGVIDCASKFI</sequence>
<proteinExistence type="predicted"/>
<gene>
    <name evidence="2" type="ORF">BKK54_07470</name>
</gene>
<organism evidence="2 3">
    <name type="scientific">Rodentibacter genomosp. 1</name>
    <dbReference type="NCBI Taxonomy" id="1908264"/>
    <lineage>
        <taxon>Bacteria</taxon>
        <taxon>Pseudomonadati</taxon>
        <taxon>Pseudomonadota</taxon>
        <taxon>Gammaproteobacteria</taxon>
        <taxon>Pasteurellales</taxon>
        <taxon>Pasteurellaceae</taxon>
        <taxon>Rodentibacter</taxon>
    </lineage>
</organism>
<accession>A0A1V3J4F0</accession>
<name>A0A1V3J4F0_9PAST</name>
<protein>
    <submittedName>
        <fullName evidence="2">Uncharacterized protein</fullName>
    </submittedName>
</protein>
<dbReference type="Pfam" id="PF00701">
    <property type="entry name" value="DHDPS"/>
    <property type="match status" value="1"/>
</dbReference>
<reference evidence="2 3" key="1">
    <citation type="submission" date="2016-10" db="EMBL/GenBank/DDBJ databases">
        <title>Rodentibacter gen. nov. and new species.</title>
        <authorList>
            <person name="Christensen H."/>
        </authorList>
    </citation>
    <scope>NUCLEOTIDE SEQUENCE [LARGE SCALE GENOMIC DNA]</scope>
    <source>
        <strain evidence="3">ppn416</strain>
    </source>
</reference>
<evidence type="ECO:0000313" key="3">
    <source>
        <dbReference type="Proteomes" id="UP000188481"/>
    </source>
</evidence>
<dbReference type="InterPro" id="IPR002220">
    <property type="entry name" value="DapA-like"/>
</dbReference>
<comment type="caution">
    <text evidence="2">The sequence shown here is derived from an EMBL/GenBank/DDBJ whole genome shotgun (WGS) entry which is preliminary data.</text>
</comment>
<keyword evidence="1" id="KW-0456">Lyase</keyword>
<keyword evidence="3" id="KW-1185">Reference proteome</keyword>
<dbReference type="EMBL" id="MLHN01000011">
    <property type="protein sequence ID" value="OOF50019.1"/>
    <property type="molecule type" value="Genomic_DNA"/>
</dbReference>
<evidence type="ECO:0000313" key="2">
    <source>
        <dbReference type="EMBL" id="OOF50019.1"/>
    </source>
</evidence>